<dbReference type="EMBL" id="BAABWN010000011">
    <property type="protein sequence ID" value="GAA6169360.1"/>
    <property type="molecule type" value="Genomic_DNA"/>
</dbReference>
<dbReference type="Pfam" id="PF13377">
    <property type="entry name" value="Peripla_BP_3"/>
    <property type="match status" value="1"/>
</dbReference>
<keyword evidence="3" id="KW-0804">Transcription</keyword>
<evidence type="ECO:0000313" key="6">
    <source>
        <dbReference type="Proteomes" id="UP001465153"/>
    </source>
</evidence>
<dbReference type="GO" id="GO:0003677">
    <property type="term" value="F:DNA binding"/>
    <property type="evidence" value="ECO:0007669"/>
    <property type="project" value="UniProtKB-KW"/>
</dbReference>
<sequence length="345" mass="37921">MDNESKKITINDVARLAEVSIKTVSRVINNEPNVRASTVKKVLAAVDSLNYQPSSFARSLAGTMTFNIALVYSNATPSYIYEVQSGALEACKKWGYELIIHPCDHTRPDLPTEFVSMYDTRKVDGILLTPPMCDSLELTQALENQGLQFARLQPGDPTASNSPFTGIDERAAARELVRHLIDFGHENIAIINGDPAHGAAFLRMQGYIDAMDEAGLPRPDEYVQQGMFDFESGRKCSETLLTLDKPPTAIFACNDAMAAGTMQYALKKGLKLPQDLSIVGFDDSPTAERLWPALTTVRLPAQELAKHCTDSLIAGIRKQKPEKLMGSCSYEIILRDSVAQNAQHV</sequence>
<keyword evidence="1" id="KW-0805">Transcription regulation</keyword>
<dbReference type="PROSITE" id="PS50932">
    <property type="entry name" value="HTH_LACI_2"/>
    <property type="match status" value="1"/>
</dbReference>
<dbReference type="InterPro" id="IPR046335">
    <property type="entry name" value="LacI/GalR-like_sensor"/>
</dbReference>
<dbReference type="SUPFAM" id="SSF47413">
    <property type="entry name" value="lambda repressor-like DNA-binding domains"/>
    <property type="match status" value="1"/>
</dbReference>
<feature type="domain" description="HTH lacI-type" evidence="4">
    <location>
        <begin position="8"/>
        <end position="62"/>
    </location>
</feature>
<dbReference type="InterPro" id="IPR010982">
    <property type="entry name" value="Lambda_DNA-bd_dom_sf"/>
</dbReference>
<dbReference type="InterPro" id="IPR000843">
    <property type="entry name" value="HTH_LacI"/>
</dbReference>
<evidence type="ECO:0000256" key="1">
    <source>
        <dbReference type="ARBA" id="ARBA00023015"/>
    </source>
</evidence>
<dbReference type="SUPFAM" id="SSF53822">
    <property type="entry name" value="Periplasmic binding protein-like I"/>
    <property type="match status" value="1"/>
</dbReference>
<evidence type="ECO:0000256" key="3">
    <source>
        <dbReference type="ARBA" id="ARBA00023163"/>
    </source>
</evidence>
<protein>
    <submittedName>
        <fullName evidence="5">LacI family DNA-binding transcriptional regulator</fullName>
    </submittedName>
</protein>
<dbReference type="PRINTS" id="PR00036">
    <property type="entry name" value="HTHLACI"/>
</dbReference>
<dbReference type="PROSITE" id="PS00356">
    <property type="entry name" value="HTH_LACI_1"/>
    <property type="match status" value="1"/>
</dbReference>
<dbReference type="PANTHER" id="PTHR30146">
    <property type="entry name" value="LACI-RELATED TRANSCRIPTIONAL REPRESSOR"/>
    <property type="match status" value="1"/>
</dbReference>
<keyword evidence="6" id="KW-1185">Reference proteome</keyword>
<dbReference type="InterPro" id="IPR028082">
    <property type="entry name" value="Peripla_BP_I"/>
</dbReference>
<dbReference type="Pfam" id="PF00356">
    <property type="entry name" value="LacI"/>
    <property type="match status" value="1"/>
</dbReference>
<comment type="caution">
    <text evidence="5">The sequence shown here is derived from an EMBL/GenBank/DDBJ whole genome shotgun (WGS) entry which is preliminary data.</text>
</comment>
<keyword evidence="2 5" id="KW-0238">DNA-binding</keyword>
<dbReference type="CDD" id="cd01545">
    <property type="entry name" value="PBP1_SalR"/>
    <property type="match status" value="1"/>
</dbReference>
<dbReference type="RefSeq" id="WP_233089841.1">
    <property type="nucleotide sequence ID" value="NZ_BAABWN010000011.1"/>
</dbReference>
<gene>
    <name evidence="5" type="ORF">NBRC116591_31710</name>
</gene>
<organism evidence="5 6">
    <name type="scientific">Sessilibacter corallicola</name>
    <dbReference type="NCBI Taxonomy" id="2904075"/>
    <lineage>
        <taxon>Bacteria</taxon>
        <taxon>Pseudomonadati</taxon>
        <taxon>Pseudomonadota</taxon>
        <taxon>Gammaproteobacteria</taxon>
        <taxon>Cellvibrionales</taxon>
        <taxon>Cellvibrionaceae</taxon>
        <taxon>Sessilibacter</taxon>
    </lineage>
</organism>
<proteinExistence type="predicted"/>
<dbReference type="SMART" id="SM00354">
    <property type="entry name" value="HTH_LACI"/>
    <property type="match status" value="1"/>
</dbReference>
<dbReference type="PANTHER" id="PTHR30146:SF153">
    <property type="entry name" value="LACTOSE OPERON REPRESSOR"/>
    <property type="match status" value="1"/>
</dbReference>
<dbReference type="CDD" id="cd01392">
    <property type="entry name" value="HTH_LacI"/>
    <property type="match status" value="1"/>
</dbReference>
<dbReference type="Proteomes" id="UP001465153">
    <property type="component" value="Unassembled WGS sequence"/>
</dbReference>
<evidence type="ECO:0000256" key="2">
    <source>
        <dbReference type="ARBA" id="ARBA00023125"/>
    </source>
</evidence>
<dbReference type="Gene3D" id="1.10.260.40">
    <property type="entry name" value="lambda repressor-like DNA-binding domains"/>
    <property type="match status" value="1"/>
</dbReference>
<reference evidence="5 6" key="1">
    <citation type="submission" date="2024-04" db="EMBL/GenBank/DDBJ databases">
        <title>Draft genome sequence of Sessilibacter corallicola NBRC 116591.</title>
        <authorList>
            <person name="Miyakawa T."/>
            <person name="Kusuya Y."/>
            <person name="Miura T."/>
        </authorList>
    </citation>
    <scope>NUCLEOTIDE SEQUENCE [LARGE SCALE GENOMIC DNA]</scope>
    <source>
        <strain evidence="5 6">KU-00831-HH</strain>
    </source>
</reference>
<name>A0ABQ0ACI2_9GAMM</name>
<evidence type="ECO:0000259" key="4">
    <source>
        <dbReference type="PROSITE" id="PS50932"/>
    </source>
</evidence>
<dbReference type="Gene3D" id="3.40.50.2300">
    <property type="match status" value="2"/>
</dbReference>
<evidence type="ECO:0000313" key="5">
    <source>
        <dbReference type="EMBL" id="GAA6169360.1"/>
    </source>
</evidence>
<accession>A0ABQ0ACI2</accession>